<dbReference type="Gene3D" id="3.40.50.20">
    <property type="match status" value="1"/>
</dbReference>
<dbReference type="Gene3D" id="3.30.470.20">
    <property type="entry name" value="ATP-grasp fold, B domain"/>
    <property type="match status" value="1"/>
</dbReference>
<dbReference type="Proteomes" id="UP000054422">
    <property type="component" value="Unassembled WGS sequence"/>
</dbReference>
<dbReference type="AlphaFoldDB" id="A0A0A2STM7"/>
<reference evidence="3 4" key="1">
    <citation type="submission" date="2014-05" db="EMBL/GenBank/DDBJ databases">
        <authorList>
            <person name="Rizzardi K."/>
            <person name="Winiecka-Krusnell J."/>
            <person name="Ramliden M."/>
            <person name="Alm E."/>
            <person name="Andersson S."/>
            <person name="Byfors S."/>
        </authorList>
    </citation>
    <scope>NUCLEOTIDE SEQUENCE [LARGE SCALE GENOMIC DNA]</scope>
    <source>
        <strain evidence="3 4">LEGN</strain>
    </source>
</reference>
<dbReference type="PROSITE" id="PS50975">
    <property type="entry name" value="ATP_GRASP"/>
    <property type="match status" value="1"/>
</dbReference>
<accession>A0A0A2STM7</accession>
<name>A0A0A2STM7_9GAMM</name>
<protein>
    <recommendedName>
        <fullName evidence="2">ATP-grasp domain-containing protein</fullName>
    </recommendedName>
</protein>
<keyword evidence="1" id="KW-0067">ATP-binding</keyword>
<evidence type="ECO:0000313" key="3">
    <source>
        <dbReference type="EMBL" id="KGP64117.1"/>
    </source>
</evidence>
<comment type="caution">
    <text evidence="3">The sequence shown here is derived from an EMBL/GenBank/DDBJ whole genome shotgun (WGS) entry which is preliminary data.</text>
</comment>
<keyword evidence="4" id="KW-1185">Reference proteome</keyword>
<keyword evidence="1" id="KW-0547">Nucleotide-binding</keyword>
<proteinExistence type="predicted"/>
<sequence length="371" mass="42427">MRVLVTGGRAPASMDVMRSLIQQGHAVYSADSMHFPLGRFVKGLQKHFTLPKPNTELQQFIQALKTIIIEYQIDLLIPTCEEIFFISQGYEELSQYTRLFCESFLRLNPLHNKFIFNQLALDYGLDAPQSWLVTTEDEKGRIPLNKDILLKPVYSRFGSHLIIKPSPQAITELKLDVPYVAQLFITGKEYCSYAIADKGKILIQTAYHPKYTSGPAAGIYFEPANIEAIAHFVTVFCEKYRFSGQIAFDFIVSEGKAFALECNPRITSGFHLISEQINWSTLMQGQEQNCLLPKQPYMLGLAMKLQGVHYFLNNPQGFIYKRAHDVLKSKDYPWLGLKSFMTITNIFCRMIKEKKNFHCASTDDIEFNGEQ</sequence>
<gene>
    <name evidence="3" type="ORF">EP47_08225</name>
</gene>
<dbReference type="InterPro" id="IPR011761">
    <property type="entry name" value="ATP-grasp"/>
</dbReference>
<evidence type="ECO:0000313" key="4">
    <source>
        <dbReference type="Proteomes" id="UP000054422"/>
    </source>
</evidence>
<dbReference type="EMBL" id="JNCF01000005">
    <property type="protein sequence ID" value="KGP64117.1"/>
    <property type="molecule type" value="Genomic_DNA"/>
</dbReference>
<evidence type="ECO:0000256" key="1">
    <source>
        <dbReference type="PROSITE-ProRule" id="PRU00409"/>
    </source>
</evidence>
<dbReference type="SUPFAM" id="SSF56059">
    <property type="entry name" value="Glutathione synthetase ATP-binding domain-like"/>
    <property type="match status" value="1"/>
</dbReference>
<dbReference type="GO" id="GO:0046872">
    <property type="term" value="F:metal ion binding"/>
    <property type="evidence" value="ECO:0007669"/>
    <property type="project" value="InterPro"/>
</dbReference>
<organism evidence="3 4">
    <name type="scientific">Legionella norrlandica</name>
    <dbReference type="NCBI Taxonomy" id="1498499"/>
    <lineage>
        <taxon>Bacteria</taxon>
        <taxon>Pseudomonadati</taxon>
        <taxon>Pseudomonadota</taxon>
        <taxon>Gammaproteobacteria</taxon>
        <taxon>Legionellales</taxon>
        <taxon>Legionellaceae</taxon>
        <taxon>Legionella</taxon>
    </lineage>
</organism>
<dbReference type="OrthoDB" id="40611at2"/>
<feature type="domain" description="ATP-grasp" evidence="2">
    <location>
        <begin position="117"/>
        <end position="291"/>
    </location>
</feature>
<dbReference type="GO" id="GO:0005524">
    <property type="term" value="F:ATP binding"/>
    <property type="evidence" value="ECO:0007669"/>
    <property type="project" value="UniProtKB-UniRule"/>
</dbReference>
<dbReference type="STRING" id="1498499.EP47_08225"/>
<evidence type="ECO:0000259" key="2">
    <source>
        <dbReference type="PROSITE" id="PS50975"/>
    </source>
</evidence>
<dbReference type="RefSeq" id="WP_035887270.1">
    <property type="nucleotide sequence ID" value="NZ_JNCF01000005.1"/>
</dbReference>